<evidence type="ECO:0000313" key="3">
    <source>
        <dbReference type="EMBL" id="TCK20927.1"/>
    </source>
</evidence>
<dbReference type="InterPro" id="IPR036514">
    <property type="entry name" value="SGNH_hydro_sf"/>
</dbReference>
<gene>
    <name evidence="3" type="ORF">EV378_4893</name>
</gene>
<dbReference type="CDD" id="cd00229">
    <property type="entry name" value="SGNH_hydrolase"/>
    <property type="match status" value="1"/>
</dbReference>
<protein>
    <submittedName>
        <fullName evidence="3">Lysophospholipase L1-like esterase</fullName>
    </submittedName>
</protein>
<dbReference type="Proteomes" id="UP000295560">
    <property type="component" value="Unassembled WGS sequence"/>
</dbReference>
<dbReference type="InterPro" id="IPR013830">
    <property type="entry name" value="SGNH_hydro"/>
</dbReference>
<reference evidence="3 4" key="1">
    <citation type="submission" date="2019-03" db="EMBL/GenBank/DDBJ databases">
        <title>Sequencing the genomes of 1000 actinobacteria strains.</title>
        <authorList>
            <person name="Klenk H.-P."/>
        </authorList>
    </citation>
    <scope>NUCLEOTIDE SEQUENCE [LARGE SCALE GENOMIC DNA]</scope>
    <source>
        <strain evidence="3 4">DSM 44969</strain>
    </source>
</reference>
<name>A0A4R1HFM5_PSEEN</name>
<proteinExistence type="predicted"/>
<keyword evidence="4" id="KW-1185">Reference proteome</keyword>
<accession>A0A4R1HFM5</accession>
<organism evidence="3 4">
    <name type="scientific">Pseudonocardia endophytica</name>
    <dbReference type="NCBI Taxonomy" id="401976"/>
    <lineage>
        <taxon>Bacteria</taxon>
        <taxon>Bacillati</taxon>
        <taxon>Actinomycetota</taxon>
        <taxon>Actinomycetes</taxon>
        <taxon>Pseudonocardiales</taxon>
        <taxon>Pseudonocardiaceae</taxon>
        <taxon>Pseudonocardia</taxon>
    </lineage>
</organism>
<evidence type="ECO:0000256" key="1">
    <source>
        <dbReference type="SAM" id="MobiDB-lite"/>
    </source>
</evidence>
<evidence type="ECO:0000259" key="2">
    <source>
        <dbReference type="Pfam" id="PF13472"/>
    </source>
</evidence>
<dbReference type="Gene3D" id="3.40.50.1110">
    <property type="entry name" value="SGNH hydrolase"/>
    <property type="match status" value="1"/>
</dbReference>
<dbReference type="Pfam" id="PF13472">
    <property type="entry name" value="Lipase_GDSL_2"/>
    <property type="match status" value="1"/>
</dbReference>
<dbReference type="EMBL" id="SMFZ01000002">
    <property type="protein sequence ID" value="TCK20927.1"/>
    <property type="molecule type" value="Genomic_DNA"/>
</dbReference>
<dbReference type="SUPFAM" id="SSF52266">
    <property type="entry name" value="SGNH hydrolase"/>
    <property type="match status" value="1"/>
</dbReference>
<feature type="region of interest" description="Disordered" evidence="1">
    <location>
        <begin position="38"/>
        <end position="70"/>
    </location>
</feature>
<evidence type="ECO:0000313" key="4">
    <source>
        <dbReference type="Proteomes" id="UP000295560"/>
    </source>
</evidence>
<comment type="caution">
    <text evidence="3">The sequence shown here is derived from an EMBL/GenBank/DDBJ whole genome shotgun (WGS) entry which is preliminary data.</text>
</comment>
<dbReference type="AlphaFoldDB" id="A0A4R1HFM5"/>
<sequence length="237" mass="24846">MRGFRLSGGAVALTLLSIATVVMLVLAIQKQASLSSGGASAAAATPPPPPPQPSVAFVADGYTSGSPSGGEGPASYTALLAAREGWRVTNPAVYGSGYVAGAPLSDQVQKVVDARPQLVVVSGGRADSGSDPDAVRDAAGRLFQDLKTRLPQAKVVVIGPMWIGGDAPRRMAEVRDAIRDTAAEARLPFVDPIEERWFNDRDQDGLTPDGENLNDRGHQRLSELVDDALRKVNVLPQ</sequence>
<feature type="domain" description="SGNH hydrolase-type esterase" evidence="2">
    <location>
        <begin position="61"/>
        <end position="220"/>
    </location>
</feature>